<accession>A0A7J0G2J8</accession>
<dbReference type="InterPro" id="IPR000477">
    <property type="entry name" value="RT_dom"/>
</dbReference>
<protein>
    <recommendedName>
        <fullName evidence="1">Reverse transcriptase domain-containing protein</fullName>
    </recommendedName>
</protein>
<dbReference type="InterPro" id="IPR043502">
    <property type="entry name" value="DNA/RNA_pol_sf"/>
</dbReference>
<name>A0A7J0G2J8_9ERIC</name>
<dbReference type="AlphaFoldDB" id="A0A7J0G2J8"/>
<dbReference type="OrthoDB" id="1938625at2759"/>
<reference evidence="2 3" key="1">
    <citation type="submission" date="2019-07" db="EMBL/GenBank/DDBJ databases">
        <title>De Novo Assembly of kiwifruit Actinidia rufa.</title>
        <authorList>
            <person name="Sugita-Konishi S."/>
            <person name="Sato K."/>
            <person name="Mori E."/>
            <person name="Abe Y."/>
            <person name="Kisaki G."/>
            <person name="Hamano K."/>
            <person name="Suezawa K."/>
            <person name="Otani M."/>
            <person name="Fukuda T."/>
            <person name="Manabe T."/>
            <person name="Gomi K."/>
            <person name="Tabuchi M."/>
            <person name="Akimitsu K."/>
            <person name="Kataoka I."/>
        </authorList>
    </citation>
    <scope>NUCLEOTIDE SEQUENCE [LARGE SCALE GENOMIC DNA]</scope>
    <source>
        <strain evidence="3">cv. Fuchu</strain>
    </source>
</reference>
<dbReference type="Pfam" id="PF00078">
    <property type="entry name" value="RVT_1"/>
    <property type="match status" value="1"/>
</dbReference>
<dbReference type="SUPFAM" id="SSF56672">
    <property type="entry name" value="DNA/RNA polymerases"/>
    <property type="match status" value="1"/>
</dbReference>
<gene>
    <name evidence="2" type="ORF">Acr_17g0005740</name>
</gene>
<dbReference type="Proteomes" id="UP000585474">
    <property type="component" value="Unassembled WGS sequence"/>
</dbReference>
<dbReference type="EMBL" id="BJWL01000017">
    <property type="protein sequence ID" value="GFZ05002.1"/>
    <property type="molecule type" value="Genomic_DNA"/>
</dbReference>
<evidence type="ECO:0000313" key="3">
    <source>
        <dbReference type="Proteomes" id="UP000585474"/>
    </source>
</evidence>
<sequence>MSVCGYLAETKCWNLVPSQLILSSVPEEKCADLIREIQLNAESCECYFYIPKVPNPSKIVQSAFVQGRRIAYNIFLFQELFRGYHINSKSPKYALKVDITKAYDKVRWDFLFDILSDMKFPNQLIKWIRACVSTPSFSINTNGELNGYFNGAKRLTQGNPLSTYLFVIAMEALVWCLREALKEFEDPSGLSPSLNISHVSFSGVEGRVKNEILNLLVFREGKLPVRYIGMPLITTKLRVQLINSIIFSMQVYWASTFILPKRVSKEINNIHRNFLWCGVKLKHTGAKVSWEDVSLPRNEGGLGIKDVAIWNKTFRFSSGGEESVLSSMDEMIPS</sequence>
<comment type="caution">
    <text evidence="2">The sequence shown here is derived from an EMBL/GenBank/DDBJ whole genome shotgun (WGS) entry which is preliminary data.</text>
</comment>
<organism evidence="2 3">
    <name type="scientific">Actinidia rufa</name>
    <dbReference type="NCBI Taxonomy" id="165716"/>
    <lineage>
        <taxon>Eukaryota</taxon>
        <taxon>Viridiplantae</taxon>
        <taxon>Streptophyta</taxon>
        <taxon>Embryophyta</taxon>
        <taxon>Tracheophyta</taxon>
        <taxon>Spermatophyta</taxon>
        <taxon>Magnoliopsida</taxon>
        <taxon>eudicotyledons</taxon>
        <taxon>Gunneridae</taxon>
        <taxon>Pentapetalae</taxon>
        <taxon>asterids</taxon>
        <taxon>Ericales</taxon>
        <taxon>Actinidiaceae</taxon>
        <taxon>Actinidia</taxon>
    </lineage>
</organism>
<dbReference type="PANTHER" id="PTHR33116:SF84">
    <property type="entry name" value="RNA-DIRECTED DNA POLYMERASE"/>
    <property type="match status" value="1"/>
</dbReference>
<keyword evidence="3" id="KW-1185">Reference proteome</keyword>
<evidence type="ECO:0000313" key="2">
    <source>
        <dbReference type="EMBL" id="GFZ05002.1"/>
    </source>
</evidence>
<feature type="domain" description="Reverse transcriptase" evidence="1">
    <location>
        <begin position="68"/>
        <end position="179"/>
    </location>
</feature>
<evidence type="ECO:0000259" key="1">
    <source>
        <dbReference type="Pfam" id="PF00078"/>
    </source>
</evidence>
<dbReference type="PANTHER" id="PTHR33116">
    <property type="entry name" value="REVERSE TRANSCRIPTASE ZINC-BINDING DOMAIN-CONTAINING PROTEIN-RELATED-RELATED"/>
    <property type="match status" value="1"/>
</dbReference>
<proteinExistence type="predicted"/>